<organism evidence="3 4">
    <name type="scientific">Phlebiopsis gigantea (strain 11061_1 CR5-6)</name>
    <name type="common">White-rot fungus</name>
    <name type="synonym">Peniophora gigantea</name>
    <dbReference type="NCBI Taxonomy" id="745531"/>
    <lineage>
        <taxon>Eukaryota</taxon>
        <taxon>Fungi</taxon>
        <taxon>Dikarya</taxon>
        <taxon>Basidiomycota</taxon>
        <taxon>Agaricomycotina</taxon>
        <taxon>Agaricomycetes</taxon>
        <taxon>Polyporales</taxon>
        <taxon>Phanerochaetaceae</taxon>
        <taxon>Phlebiopsis</taxon>
    </lineage>
</organism>
<proteinExistence type="predicted"/>
<feature type="coiled-coil region" evidence="1">
    <location>
        <begin position="67"/>
        <end position="94"/>
    </location>
</feature>
<keyword evidence="1" id="KW-0175">Coiled coil</keyword>
<evidence type="ECO:0000313" key="4">
    <source>
        <dbReference type="Proteomes" id="UP000053257"/>
    </source>
</evidence>
<dbReference type="HOGENOM" id="CLU_662410_0_0_1"/>
<evidence type="ECO:0000313" key="3">
    <source>
        <dbReference type="EMBL" id="KIP09477.1"/>
    </source>
</evidence>
<keyword evidence="4" id="KW-1185">Reference proteome</keyword>
<evidence type="ECO:0000256" key="2">
    <source>
        <dbReference type="SAM" id="MobiDB-lite"/>
    </source>
</evidence>
<gene>
    <name evidence="3" type="ORF">PHLGIDRAFT_315843</name>
</gene>
<reference evidence="3 4" key="1">
    <citation type="journal article" date="2014" name="PLoS Genet.">
        <title>Analysis of the Phlebiopsis gigantea genome, transcriptome and secretome provides insight into its pioneer colonization strategies of wood.</title>
        <authorList>
            <person name="Hori C."/>
            <person name="Ishida T."/>
            <person name="Igarashi K."/>
            <person name="Samejima M."/>
            <person name="Suzuki H."/>
            <person name="Master E."/>
            <person name="Ferreira P."/>
            <person name="Ruiz-Duenas F.J."/>
            <person name="Held B."/>
            <person name="Canessa P."/>
            <person name="Larrondo L.F."/>
            <person name="Schmoll M."/>
            <person name="Druzhinina I.S."/>
            <person name="Kubicek C.P."/>
            <person name="Gaskell J.A."/>
            <person name="Kersten P."/>
            <person name="St John F."/>
            <person name="Glasner J."/>
            <person name="Sabat G."/>
            <person name="Splinter BonDurant S."/>
            <person name="Syed K."/>
            <person name="Yadav J."/>
            <person name="Mgbeahuruike A.C."/>
            <person name="Kovalchuk A."/>
            <person name="Asiegbu F.O."/>
            <person name="Lackner G."/>
            <person name="Hoffmeister D."/>
            <person name="Rencoret J."/>
            <person name="Gutierrez A."/>
            <person name="Sun H."/>
            <person name="Lindquist E."/>
            <person name="Barry K."/>
            <person name="Riley R."/>
            <person name="Grigoriev I.V."/>
            <person name="Henrissat B."/>
            <person name="Kues U."/>
            <person name="Berka R.M."/>
            <person name="Martinez A.T."/>
            <person name="Covert S.F."/>
            <person name="Blanchette R.A."/>
            <person name="Cullen D."/>
        </authorList>
    </citation>
    <scope>NUCLEOTIDE SEQUENCE [LARGE SCALE GENOMIC DNA]</scope>
    <source>
        <strain evidence="3 4">11061_1 CR5-6</strain>
    </source>
</reference>
<feature type="region of interest" description="Disordered" evidence="2">
    <location>
        <begin position="1"/>
        <end position="23"/>
    </location>
</feature>
<evidence type="ECO:0000256" key="1">
    <source>
        <dbReference type="SAM" id="Coils"/>
    </source>
</evidence>
<sequence length="415" mass="46465">MDVDEAVSSRVDRISSPPLPEGPARTVQTLVNAVIAYREWEEARTTYARQRGLSKGKYYEHASPRVREELRDFLKQAQERCEATQTRRDDVLRKLESCGAFLGLESAASSSLPPDSALEDGLGESLSTMQEYVVGVRDWLGNVRPQLEEFLARRHDHTSHPASDRADDIVMVPSQDVEQHPTPIRDALDRLEGKLSNLEDFQESLRTSVAESLNRVDDYFPPTSAEEQEVGLSAAEASLTNMSSQLAAFHQQIGQLSSQTKASNEIEIQRLRAEQETLKLRIMEKSLAQEHKSAQSSMDEMKATVEGIRISNQPTFLLPDGGLDVEDIIRSLEPLVHSQARQDVQQAIVQIKVGFEEAYTQQHEKICAAVWKRLWPALKVIKSIQQHFDIVVDSVPDDPLLQADAPEHLGPVTQS</sequence>
<protein>
    <submittedName>
        <fullName evidence="3">Uncharacterized protein</fullName>
    </submittedName>
</protein>
<accession>A0A0C3SAS1</accession>
<name>A0A0C3SAS1_PHLG1</name>
<dbReference type="OrthoDB" id="10658508at2759"/>
<dbReference type="EMBL" id="KN840465">
    <property type="protein sequence ID" value="KIP09477.1"/>
    <property type="molecule type" value="Genomic_DNA"/>
</dbReference>
<dbReference type="AlphaFoldDB" id="A0A0C3SAS1"/>
<dbReference type="Proteomes" id="UP000053257">
    <property type="component" value="Unassembled WGS sequence"/>
</dbReference>